<feature type="domain" description="MADF" evidence="1">
    <location>
        <begin position="1"/>
        <end position="95"/>
    </location>
</feature>
<organism evidence="2 3">
    <name type="scientific">Rhamnusium bicolor</name>
    <dbReference type="NCBI Taxonomy" id="1586634"/>
    <lineage>
        <taxon>Eukaryota</taxon>
        <taxon>Metazoa</taxon>
        <taxon>Ecdysozoa</taxon>
        <taxon>Arthropoda</taxon>
        <taxon>Hexapoda</taxon>
        <taxon>Insecta</taxon>
        <taxon>Pterygota</taxon>
        <taxon>Neoptera</taxon>
        <taxon>Endopterygota</taxon>
        <taxon>Coleoptera</taxon>
        <taxon>Polyphaga</taxon>
        <taxon>Cucujiformia</taxon>
        <taxon>Chrysomeloidea</taxon>
        <taxon>Cerambycidae</taxon>
        <taxon>Lepturinae</taxon>
        <taxon>Rhagiini</taxon>
        <taxon>Rhamnusium</taxon>
    </lineage>
</organism>
<keyword evidence="3" id="KW-1185">Reference proteome</keyword>
<dbReference type="Pfam" id="PF10545">
    <property type="entry name" value="MADF_DNA_bdg"/>
    <property type="match status" value="1"/>
</dbReference>
<reference evidence="2" key="1">
    <citation type="journal article" date="2023" name="Insect Mol. Biol.">
        <title>Genome sequencing provides insights into the evolution of gene families encoding plant cell wall-degrading enzymes in longhorned beetles.</title>
        <authorList>
            <person name="Shin N.R."/>
            <person name="Okamura Y."/>
            <person name="Kirsch R."/>
            <person name="Pauchet Y."/>
        </authorList>
    </citation>
    <scope>NUCLEOTIDE SEQUENCE</scope>
    <source>
        <strain evidence="2">RBIC_L_NR</strain>
    </source>
</reference>
<dbReference type="PANTHER" id="PTHR21505:SF8">
    <property type="entry name" value="DPT-YFP REPRESSOR BY OVEREXPRESSION, ISOFORM D-RELATED"/>
    <property type="match status" value="1"/>
</dbReference>
<name>A0AAV8XR71_9CUCU</name>
<protein>
    <recommendedName>
        <fullName evidence="1">MADF domain-containing protein</fullName>
    </recommendedName>
</protein>
<evidence type="ECO:0000313" key="2">
    <source>
        <dbReference type="EMBL" id="KAJ8940939.1"/>
    </source>
</evidence>
<gene>
    <name evidence="2" type="ORF">NQ314_010531</name>
</gene>
<dbReference type="EMBL" id="JANEYF010002927">
    <property type="protein sequence ID" value="KAJ8940939.1"/>
    <property type="molecule type" value="Genomic_DNA"/>
</dbReference>
<proteinExistence type="predicted"/>
<accession>A0AAV8XR71</accession>
<dbReference type="SMART" id="SM00595">
    <property type="entry name" value="MADF"/>
    <property type="match status" value="1"/>
</dbReference>
<dbReference type="PROSITE" id="PS51029">
    <property type="entry name" value="MADF"/>
    <property type="match status" value="1"/>
</dbReference>
<dbReference type="AlphaFoldDB" id="A0AAV8XR71"/>
<evidence type="ECO:0000313" key="3">
    <source>
        <dbReference type="Proteomes" id="UP001162156"/>
    </source>
</evidence>
<dbReference type="PANTHER" id="PTHR21505">
    <property type="entry name" value="MADF DOMAIN-CONTAINING PROTEIN-RELATED"/>
    <property type="match status" value="1"/>
</dbReference>
<comment type="caution">
    <text evidence="2">The sequence shown here is derived from an EMBL/GenBank/DDBJ whole genome shotgun (WGS) entry which is preliminary data.</text>
</comment>
<dbReference type="InterPro" id="IPR006578">
    <property type="entry name" value="MADF-dom"/>
</dbReference>
<evidence type="ECO:0000259" key="1">
    <source>
        <dbReference type="PROSITE" id="PS51029"/>
    </source>
</evidence>
<sequence length="120" mass="13885">MKKDLPEVWKLKSDVYKNRNVKAAAYEKLTENLKEIEPGADREMVKKKINMLRSGYRRELKKVTDSYKSGAGTSEIYEPSLWYFSDIDFLRDQEIQVPGISTMDDTVLQETEIGSNEVSK</sequence>
<dbReference type="Proteomes" id="UP001162156">
    <property type="component" value="Unassembled WGS sequence"/>
</dbReference>